<dbReference type="Pfam" id="PF13385">
    <property type="entry name" value="Laminin_G_3"/>
    <property type="match status" value="2"/>
</dbReference>
<feature type="chain" id="PRO_5026928292" description="Sialate O-acetylesterase domain-containing protein" evidence="2">
    <location>
        <begin position="21"/>
        <end position="1045"/>
    </location>
</feature>
<dbReference type="InterPro" id="IPR005181">
    <property type="entry name" value="SASA"/>
</dbReference>
<dbReference type="SUPFAM" id="SSF52266">
    <property type="entry name" value="SGNH hydrolase"/>
    <property type="match status" value="1"/>
</dbReference>
<dbReference type="KEGG" id="taer:GT409_08100"/>
<evidence type="ECO:0000256" key="2">
    <source>
        <dbReference type="SAM" id="SignalP"/>
    </source>
</evidence>
<dbReference type="AlphaFoldDB" id="A0A6P1MCT9"/>
<keyword evidence="1" id="KW-0378">Hydrolase</keyword>
<feature type="signal peptide" evidence="2">
    <location>
        <begin position="1"/>
        <end position="20"/>
    </location>
</feature>
<gene>
    <name evidence="4" type="ORF">GT409_08100</name>
</gene>
<organism evidence="4 5">
    <name type="scientific">Tichowtungia aerotolerans</name>
    <dbReference type="NCBI Taxonomy" id="2697043"/>
    <lineage>
        <taxon>Bacteria</taxon>
        <taxon>Pseudomonadati</taxon>
        <taxon>Kiritimatiellota</taxon>
        <taxon>Tichowtungiia</taxon>
        <taxon>Tichowtungiales</taxon>
        <taxon>Tichowtungiaceae</taxon>
        <taxon>Tichowtungia</taxon>
    </lineage>
</organism>
<evidence type="ECO:0000313" key="4">
    <source>
        <dbReference type="EMBL" id="QHI69416.1"/>
    </source>
</evidence>
<evidence type="ECO:0000256" key="1">
    <source>
        <dbReference type="ARBA" id="ARBA00022801"/>
    </source>
</evidence>
<dbReference type="InterPro" id="IPR013320">
    <property type="entry name" value="ConA-like_dom_sf"/>
</dbReference>
<feature type="domain" description="Sialate O-acetylesterase" evidence="3">
    <location>
        <begin position="580"/>
        <end position="808"/>
    </location>
</feature>
<dbReference type="RefSeq" id="WP_160628598.1">
    <property type="nucleotide sequence ID" value="NZ_CP047593.1"/>
</dbReference>
<protein>
    <recommendedName>
        <fullName evidence="3">Sialate O-acetylesterase domain-containing protein</fullName>
    </recommendedName>
</protein>
<dbReference type="Gene3D" id="2.60.120.200">
    <property type="match status" value="2"/>
</dbReference>
<name>A0A6P1MCT9_9BACT</name>
<dbReference type="InterPro" id="IPR036514">
    <property type="entry name" value="SGNH_hydro_sf"/>
</dbReference>
<proteinExistence type="predicted"/>
<dbReference type="Proteomes" id="UP000464954">
    <property type="component" value="Chromosome"/>
</dbReference>
<dbReference type="Gene3D" id="3.40.50.1110">
    <property type="entry name" value="SGNH hydrolase"/>
    <property type="match status" value="1"/>
</dbReference>
<dbReference type="EMBL" id="CP047593">
    <property type="protein sequence ID" value="QHI69416.1"/>
    <property type="molecule type" value="Genomic_DNA"/>
</dbReference>
<dbReference type="GO" id="GO:0016788">
    <property type="term" value="F:hydrolase activity, acting on ester bonds"/>
    <property type="evidence" value="ECO:0007669"/>
    <property type="project" value="UniProtKB-ARBA"/>
</dbReference>
<dbReference type="SUPFAM" id="SSF49899">
    <property type="entry name" value="Concanavalin A-like lectins/glucanases"/>
    <property type="match status" value="2"/>
</dbReference>
<keyword evidence="5" id="KW-1185">Reference proteome</keyword>
<keyword evidence="2" id="KW-0732">Signal</keyword>
<sequence>MKRVCAGLMVFVAAALPSYAGLVAWWDFSDGTYRARAGALDGVAVGTVSVVDVTDSAVPFEKALRTAASGNNENYLNIGNIGSLGIYSNSFTLSYWVKASQATVDAGSGEVWESYSGSSASGYEGIQSVLRKSSQSNAGKLYTVVAENGTTSTKLLNHGILTNDQWHWIVIRYDGATDELKYFEDGVHVVYRDEIRIATLATQLERDARLGDGFGGLIADVRIYDTALSFSTDDFGAVISGELSEVPLKPEPPAPPPPAKLVGHWDFSDGAYDDLVGSNEGDPRGIYSIVPSGNEYFANAIEIGPTRNIDYFNVGTLENLNIGTNSFTVSYWVKHAAFTNVNGYVNTFESKQGGMGITTVLRASNISNPNRAYTTMESLDGTDGLLNGGTVADGAWHWIVIRYDGETDTADYFEDGHLYDTETGIFSLTDGLRKVFIGNGLDGQMGDIRIYNGALSYTLDGTGDVVGGQLATVTENWGVEYAVCPSDYQLYPRDRATDTAVVQISGAVSNGAVSSVLLRVFRDDVLSSTATQSLVFVDGAAPFAFDTTIAAETNNYDFEILLSKDGQENLVRRVEDVVAGDVFVIQGQSNADARLYDGSASENESPFIRTFGMNSDVAEVTETTRKWFLAKGDGSRGIPGGVGQWGLRMARLLVDEYQVPVAILNGAHGGRPIDFFQRNDAMAKDLNTNYGRLLYRAQAAGVADAIRSILWYQGESDQGDGDVHETGFVALYTDWKEDYPSVERFYIHQVRVGCGVDKNDVDLRDRQRCLPDTYPDMTVMSTTGVNGHEGCHYFYETGYKEIGNHIAALVAVDLYGSANTANVTAPNVDYVYFSKPTCDEITVVVRKPEDLLTFDAAASADFLLEGSPVAVTNGVIGANNTMVLSLDGDASGATGLSYTGHSYDGAWVTNAAGVGLLTFYNVPVRKGDSDNDGLADEWEAHFFGDAMGASPNEDSDSDGQSNLQEYIAGCDPTSSNSFFSARLSSDCVLGWNEVSGRVYSVYWTSNLLGGFQCLESNIPWTGSGFVDAAHHAEPLGFYRVEVQLQ</sequence>
<evidence type="ECO:0000259" key="3">
    <source>
        <dbReference type="Pfam" id="PF03629"/>
    </source>
</evidence>
<accession>A0A6P1MCT9</accession>
<dbReference type="Pfam" id="PF03629">
    <property type="entry name" value="SASA"/>
    <property type="match status" value="1"/>
</dbReference>
<evidence type="ECO:0000313" key="5">
    <source>
        <dbReference type="Proteomes" id="UP000464954"/>
    </source>
</evidence>
<reference evidence="4 5" key="1">
    <citation type="submission" date="2020-01" db="EMBL/GenBank/DDBJ databases">
        <title>Ponticoccus aerotolerans gen. nov., sp. nov., an anaerobic bacterium and proposal of Ponticoccusceae fam. nov., Ponticoccusles ord. nov. and Ponticoccuse classis nov. in the phylum Kiritimatiellaeota.</title>
        <authorList>
            <person name="Zhou L.Y."/>
            <person name="Du Z.J."/>
        </authorList>
    </citation>
    <scope>NUCLEOTIDE SEQUENCE [LARGE SCALE GENOMIC DNA]</scope>
    <source>
        <strain evidence="4 5">S-5007</strain>
    </source>
</reference>